<dbReference type="InterPro" id="IPR058548">
    <property type="entry name" value="MlaB-like_STAS"/>
</dbReference>
<sequence>MAAFAIERGPDGRLRPNGRIDYANAPQALAEGERIAPSGADATVDLAALESSDTVTLGVLIAWSARAAQRGVRLRYVNFSEDLSALAQLCDVQPLLQAA</sequence>
<name>A0A2W5JXM4_9GAMM</name>
<protein>
    <recommendedName>
        <fullName evidence="1">STAS domain-containing protein</fullName>
    </recommendedName>
</protein>
<evidence type="ECO:0000313" key="3">
    <source>
        <dbReference type="Proteomes" id="UP000249046"/>
    </source>
</evidence>
<dbReference type="InterPro" id="IPR036513">
    <property type="entry name" value="STAS_dom_sf"/>
</dbReference>
<evidence type="ECO:0000259" key="1">
    <source>
        <dbReference type="PROSITE" id="PS50801"/>
    </source>
</evidence>
<gene>
    <name evidence="2" type="ORF">DI564_17525</name>
</gene>
<reference evidence="2 3" key="1">
    <citation type="submission" date="2017-08" db="EMBL/GenBank/DDBJ databases">
        <title>Infants hospitalized years apart are colonized by the same room-sourced microbial strains.</title>
        <authorList>
            <person name="Brooks B."/>
            <person name="Olm M.R."/>
            <person name="Firek B.A."/>
            <person name="Baker R."/>
            <person name="Thomas B.C."/>
            <person name="Morowitz M.J."/>
            <person name="Banfield J.F."/>
        </authorList>
    </citation>
    <scope>NUCLEOTIDE SEQUENCE [LARGE SCALE GENOMIC DNA]</scope>
    <source>
        <strain evidence="2">S2_005_003_R2_42</strain>
    </source>
</reference>
<dbReference type="Pfam" id="PF13466">
    <property type="entry name" value="STAS_2"/>
    <property type="match status" value="1"/>
</dbReference>
<evidence type="ECO:0000313" key="2">
    <source>
        <dbReference type="EMBL" id="PZQ09586.1"/>
    </source>
</evidence>
<dbReference type="PROSITE" id="PS50801">
    <property type="entry name" value="STAS"/>
    <property type="match status" value="1"/>
</dbReference>
<proteinExistence type="predicted"/>
<dbReference type="Proteomes" id="UP000249046">
    <property type="component" value="Unassembled WGS sequence"/>
</dbReference>
<dbReference type="InterPro" id="IPR002645">
    <property type="entry name" value="STAS_dom"/>
</dbReference>
<comment type="caution">
    <text evidence="2">The sequence shown here is derived from an EMBL/GenBank/DDBJ whole genome shotgun (WGS) entry which is preliminary data.</text>
</comment>
<dbReference type="CDD" id="cd07043">
    <property type="entry name" value="STAS_anti-anti-sigma_factors"/>
    <property type="match status" value="1"/>
</dbReference>
<dbReference type="Gene3D" id="3.30.750.24">
    <property type="entry name" value="STAS domain"/>
    <property type="match status" value="1"/>
</dbReference>
<organism evidence="2 3">
    <name type="scientific">Rhodanobacter denitrificans</name>
    <dbReference type="NCBI Taxonomy" id="666685"/>
    <lineage>
        <taxon>Bacteria</taxon>
        <taxon>Pseudomonadati</taxon>
        <taxon>Pseudomonadota</taxon>
        <taxon>Gammaproteobacteria</taxon>
        <taxon>Lysobacterales</taxon>
        <taxon>Rhodanobacteraceae</taxon>
        <taxon>Rhodanobacter</taxon>
    </lineage>
</organism>
<dbReference type="EMBL" id="QFPO01000026">
    <property type="protein sequence ID" value="PZQ09586.1"/>
    <property type="molecule type" value="Genomic_DNA"/>
</dbReference>
<accession>A0A2W5JXM4</accession>
<dbReference type="SUPFAM" id="SSF52091">
    <property type="entry name" value="SpoIIaa-like"/>
    <property type="match status" value="1"/>
</dbReference>
<dbReference type="AlphaFoldDB" id="A0A2W5JXM4"/>
<feature type="domain" description="STAS" evidence="1">
    <location>
        <begin position="14"/>
        <end position="99"/>
    </location>
</feature>